<keyword evidence="1" id="KW-0812">Transmembrane</keyword>
<evidence type="ECO:0000313" key="2">
    <source>
        <dbReference type="EMBL" id="BAY59158.1"/>
    </source>
</evidence>
<feature type="transmembrane region" description="Helical" evidence="1">
    <location>
        <begin position="71"/>
        <end position="92"/>
    </location>
</feature>
<feature type="transmembrane region" description="Helical" evidence="1">
    <location>
        <begin position="12"/>
        <end position="31"/>
    </location>
</feature>
<evidence type="ECO:0000313" key="3">
    <source>
        <dbReference type="Proteomes" id="UP000217895"/>
    </source>
</evidence>
<keyword evidence="3" id="KW-1185">Reference proteome</keyword>
<feature type="transmembrane region" description="Helical" evidence="1">
    <location>
        <begin position="104"/>
        <end position="125"/>
    </location>
</feature>
<keyword evidence="2" id="KW-0614">Plasmid</keyword>
<organism evidence="2 3">
    <name type="scientific">Leptolyngbya boryana NIES-2135</name>
    <dbReference type="NCBI Taxonomy" id="1973484"/>
    <lineage>
        <taxon>Bacteria</taxon>
        <taxon>Bacillati</taxon>
        <taxon>Cyanobacteriota</taxon>
        <taxon>Cyanophyceae</taxon>
        <taxon>Leptolyngbyales</taxon>
        <taxon>Leptolyngbyaceae</taxon>
        <taxon>Leptolyngbya group</taxon>
        <taxon>Leptolyngbya</taxon>
    </lineage>
</organism>
<dbReference type="Proteomes" id="UP000217895">
    <property type="component" value="Plasmid Plasmid1 dna"/>
</dbReference>
<keyword evidence="1" id="KW-0472">Membrane</keyword>
<keyword evidence="1" id="KW-1133">Transmembrane helix</keyword>
<evidence type="ECO:0000256" key="1">
    <source>
        <dbReference type="SAM" id="Phobius"/>
    </source>
</evidence>
<name>A0A1Z4JR80_LEPBY</name>
<sequence length="127" mass="14334">MNLKLLLKSLLYFLILFVMGINGAWHIALFLSPPKTAPGLGIWFWLYLIIFPVLGLLGITALALKKPLNLSWWIGGLLLIYVGSLTLLPFLFSQVLSSLFSQNGFGSFHVIMFTITLIRLLVIMLRR</sequence>
<feature type="transmembrane region" description="Helical" evidence="1">
    <location>
        <begin position="43"/>
        <end position="64"/>
    </location>
</feature>
<reference evidence="2 3" key="1">
    <citation type="submission" date="2017-06" db="EMBL/GenBank/DDBJ databases">
        <title>Genome sequencing of cyanobaciteial culture collection at National Institute for Environmental Studies (NIES).</title>
        <authorList>
            <person name="Hirose Y."/>
            <person name="Shimura Y."/>
            <person name="Fujisawa T."/>
            <person name="Nakamura Y."/>
            <person name="Kawachi M."/>
        </authorList>
    </citation>
    <scope>NUCLEOTIDE SEQUENCE [LARGE SCALE GENOMIC DNA]</scope>
    <source>
        <strain evidence="2 3">NIES-2135</strain>
        <plasmid evidence="3">Plasmid Plasmid1 dna</plasmid>
    </source>
</reference>
<dbReference type="EMBL" id="AP018204">
    <property type="protein sequence ID" value="BAY59158.1"/>
    <property type="molecule type" value="Genomic_DNA"/>
</dbReference>
<proteinExistence type="predicted"/>
<gene>
    <name evidence="2" type="ORF">NIES2135_60350</name>
</gene>
<accession>A0A1Z4JR80</accession>
<geneLocation type="plasmid" evidence="2">
    <name>plasmid1</name>
</geneLocation>
<dbReference type="AlphaFoldDB" id="A0A1Z4JR80"/>
<protein>
    <submittedName>
        <fullName evidence="2">Uncharacterized protein</fullName>
    </submittedName>
</protein>